<dbReference type="GO" id="GO:0016705">
    <property type="term" value="F:oxidoreductase activity, acting on paired donors, with incorporation or reduction of molecular oxygen"/>
    <property type="evidence" value="ECO:0007669"/>
    <property type="project" value="InterPro"/>
</dbReference>
<keyword evidence="2" id="KW-0349">Heme</keyword>
<sequence length="219" mass="24894">MDIRKMKYSWNVATEVLRFRPPSPGAFREAKTDFTLTKDFQSQKGGSYTTALKHATTSNAIAANEGSTSKMASKNEKRSVSRLLEEVEEVHEEEISLQVLLKKFKELEIQNKALIAENKVVREKNERHPSPGAFKEAKTYSTLMKDFQSQKGGRKFQAPPLCPGLEYDRLEILVFMHNVVTTFKWEEVLLGEKIIVYPIPAPAKGLPIQVKPHTFNLDK</sequence>
<evidence type="ECO:0000256" key="2">
    <source>
        <dbReference type="ARBA" id="ARBA00022617"/>
    </source>
</evidence>
<dbReference type="GO" id="GO:0020037">
    <property type="term" value="F:heme binding"/>
    <property type="evidence" value="ECO:0007669"/>
    <property type="project" value="InterPro"/>
</dbReference>
<dbReference type="GO" id="GO:0016020">
    <property type="term" value="C:membrane"/>
    <property type="evidence" value="ECO:0007669"/>
    <property type="project" value="UniProtKB-SubCell"/>
</dbReference>
<keyword evidence="6" id="KW-0503">Monooxygenase</keyword>
<reference evidence="9 10" key="1">
    <citation type="submission" date="2020-10" db="EMBL/GenBank/DDBJ databases">
        <title>The Coptis chinensis genome and diversification of protoberbering-type alkaloids.</title>
        <authorList>
            <person name="Wang B."/>
            <person name="Shu S."/>
            <person name="Song C."/>
            <person name="Liu Y."/>
        </authorList>
    </citation>
    <scope>NUCLEOTIDE SEQUENCE [LARGE SCALE GENOMIC DNA]</scope>
    <source>
        <strain evidence="9">HL-2020</strain>
        <tissue evidence="9">Leaf</tissue>
    </source>
</reference>
<evidence type="ECO:0000256" key="5">
    <source>
        <dbReference type="ARBA" id="ARBA00023004"/>
    </source>
</evidence>
<dbReference type="PANTHER" id="PTHR24286:SF349">
    <property type="entry name" value="CYTOCHROME P450 716A1-RELATED"/>
    <property type="match status" value="1"/>
</dbReference>
<dbReference type="GO" id="GO:0004497">
    <property type="term" value="F:monooxygenase activity"/>
    <property type="evidence" value="ECO:0007669"/>
    <property type="project" value="UniProtKB-KW"/>
</dbReference>
<dbReference type="Gene3D" id="1.10.630.10">
    <property type="entry name" value="Cytochrome P450"/>
    <property type="match status" value="1"/>
</dbReference>
<evidence type="ECO:0000256" key="8">
    <source>
        <dbReference type="SAM" id="Coils"/>
    </source>
</evidence>
<dbReference type="InterPro" id="IPR036396">
    <property type="entry name" value="Cyt_P450_sf"/>
</dbReference>
<evidence type="ECO:0000256" key="4">
    <source>
        <dbReference type="ARBA" id="ARBA00023002"/>
    </source>
</evidence>
<evidence type="ECO:0000256" key="6">
    <source>
        <dbReference type="ARBA" id="ARBA00023033"/>
    </source>
</evidence>
<evidence type="ECO:0000313" key="10">
    <source>
        <dbReference type="Proteomes" id="UP000631114"/>
    </source>
</evidence>
<organism evidence="9 10">
    <name type="scientific">Coptis chinensis</name>
    <dbReference type="NCBI Taxonomy" id="261450"/>
    <lineage>
        <taxon>Eukaryota</taxon>
        <taxon>Viridiplantae</taxon>
        <taxon>Streptophyta</taxon>
        <taxon>Embryophyta</taxon>
        <taxon>Tracheophyta</taxon>
        <taxon>Spermatophyta</taxon>
        <taxon>Magnoliopsida</taxon>
        <taxon>Ranunculales</taxon>
        <taxon>Ranunculaceae</taxon>
        <taxon>Coptidoideae</taxon>
        <taxon>Coptis</taxon>
    </lineage>
</organism>
<evidence type="ECO:0000313" key="9">
    <source>
        <dbReference type="EMBL" id="KAF9588195.1"/>
    </source>
</evidence>
<keyword evidence="4" id="KW-0560">Oxidoreductase</keyword>
<keyword evidence="10" id="KW-1185">Reference proteome</keyword>
<comment type="caution">
    <text evidence="9">The sequence shown here is derived from an EMBL/GenBank/DDBJ whole genome shotgun (WGS) entry which is preliminary data.</text>
</comment>
<dbReference type="Proteomes" id="UP000631114">
    <property type="component" value="Unassembled WGS sequence"/>
</dbReference>
<gene>
    <name evidence="9" type="ORF">IFM89_008209</name>
</gene>
<protein>
    <submittedName>
        <fullName evidence="9">Uncharacterized protein</fullName>
    </submittedName>
</protein>
<keyword evidence="8" id="KW-0175">Coiled coil</keyword>
<dbReference type="GO" id="GO:0005506">
    <property type="term" value="F:iron ion binding"/>
    <property type="evidence" value="ECO:0007669"/>
    <property type="project" value="InterPro"/>
</dbReference>
<keyword evidence="3" id="KW-0479">Metal-binding</keyword>
<keyword evidence="7" id="KW-0472">Membrane</keyword>
<dbReference type="AlphaFoldDB" id="A0A835GX99"/>
<evidence type="ECO:0000256" key="1">
    <source>
        <dbReference type="ARBA" id="ARBA00004370"/>
    </source>
</evidence>
<name>A0A835GX99_9MAGN</name>
<dbReference type="GO" id="GO:0016125">
    <property type="term" value="P:sterol metabolic process"/>
    <property type="evidence" value="ECO:0007669"/>
    <property type="project" value="TreeGrafter"/>
</dbReference>
<feature type="coiled-coil region" evidence="8">
    <location>
        <begin position="73"/>
        <end position="124"/>
    </location>
</feature>
<proteinExistence type="predicted"/>
<evidence type="ECO:0000256" key="3">
    <source>
        <dbReference type="ARBA" id="ARBA00022723"/>
    </source>
</evidence>
<dbReference type="OrthoDB" id="3945418at2759"/>
<accession>A0A835GX99</accession>
<evidence type="ECO:0000256" key="7">
    <source>
        <dbReference type="ARBA" id="ARBA00023136"/>
    </source>
</evidence>
<dbReference type="EMBL" id="JADFTS010000009">
    <property type="protein sequence ID" value="KAF9588195.1"/>
    <property type="molecule type" value="Genomic_DNA"/>
</dbReference>
<keyword evidence="5" id="KW-0408">Iron</keyword>
<comment type="subcellular location">
    <subcellularLocation>
        <location evidence="1">Membrane</location>
    </subcellularLocation>
</comment>
<dbReference type="PANTHER" id="PTHR24286">
    <property type="entry name" value="CYTOCHROME P450 26"/>
    <property type="match status" value="1"/>
</dbReference>
<dbReference type="SUPFAM" id="SSF48264">
    <property type="entry name" value="Cytochrome P450"/>
    <property type="match status" value="1"/>
</dbReference>